<dbReference type="GO" id="GO:0000103">
    <property type="term" value="P:sulfate assimilation"/>
    <property type="evidence" value="ECO:0007669"/>
    <property type="project" value="TreeGrafter"/>
</dbReference>
<name>A0A9X3I405_9ACTN</name>
<evidence type="ECO:0000313" key="7">
    <source>
        <dbReference type="EMBL" id="MCX2963450.1"/>
    </source>
</evidence>
<dbReference type="GO" id="GO:0008441">
    <property type="term" value="F:3'(2'),5'-bisphosphate nucleotidase activity"/>
    <property type="evidence" value="ECO:0007669"/>
    <property type="project" value="UniProtKB-EC"/>
</dbReference>
<dbReference type="SUPFAM" id="SSF56655">
    <property type="entry name" value="Carbohydrate phosphatase"/>
    <property type="match status" value="1"/>
</dbReference>
<dbReference type="GO" id="GO:0046872">
    <property type="term" value="F:metal ion binding"/>
    <property type="evidence" value="ECO:0007669"/>
    <property type="project" value="UniProtKB-KW"/>
</dbReference>
<feature type="binding site" evidence="6">
    <location>
        <position position="61"/>
    </location>
    <ligand>
        <name>Mg(2+)</name>
        <dbReference type="ChEBI" id="CHEBI:18420"/>
        <label>1</label>
        <note>catalytic</note>
    </ligand>
</feature>
<protein>
    <recommendedName>
        <fullName evidence="4">3'(2'),5-bisphosphonucleoside 3'(2')-phosphohydrolase</fullName>
    </recommendedName>
    <alternativeName>
        <fullName evidence="5">DPNPase</fullName>
    </alternativeName>
</protein>
<dbReference type="Pfam" id="PF00459">
    <property type="entry name" value="Inositol_P"/>
    <property type="match status" value="1"/>
</dbReference>
<evidence type="ECO:0000256" key="2">
    <source>
        <dbReference type="ARBA" id="ARBA00022723"/>
    </source>
</evidence>
<dbReference type="CDD" id="cd01638">
    <property type="entry name" value="CysQ"/>
    <property type="match status" value="1"/>
</dbReference>
<feature type="binding site" evidence="6">
    <location>
        <position position="79"/>
    </location>
    <ligand>
        <name>Mg(2+)</name>
        <dbReference type="ChEBI" id="CHEBI:18420"/>
        <label>1</label>
        <note>catalytic</note>
    </ligand>
</feature>
<proteinExistence type="predicted"/>
<dbReference type="PRINTS" id="PR00377">
    <property type="entry name" value="IMPHPHTASES"/>
</dbReference>
<dbReference type="Gene3D" id="3.40.190.80">
    <property type="match status" value="1"/>
</dbReference>
<dbReference type="EMBL" id="JAPKFM010000003">
    <property type="protein sequence ID" value="MCX2963450.1"/>
    <property type="molecule type" value="Genomic_DNA"/>
</dbReference>
<dbReference type="GO" id="GO:0050427">
    <property type="term" value="P:3'-phosphoadenosine 5'-phosphosulfate metabolic process"/>
    <property type="evidence" value="ECO:0007669"/>
    <property type="project" value="TreeGrafter"/>
</dbReference>
<dbReference type="RefSeq" id="WP_266060498.1">
    <property type="nucleotide sequence ID" value="NZ_JAPKFM010000003.1"/>
</dbReference>
<evidence type="ECO:0000256" key="1">
    <source>
        <dbReference type="ARBA" id="ARBA00001625"/>
    </source>
</evidence>
<keyword evidence="3 6" id="KW-0460">Magnesium</keyword>
<evidence type="ECO:0000256" key="3">
    <source>
        <dbReference type="ARBA" id="ARBA00022842"/>
    </source>
</evidence>
<dbReference type="PANTHER" id="PTHR43028:SF5">
    <property type="entry name" value="3'(2'),5'-BISPHOSPHATE NUCLEOTIDASE 1"/>
    <property type="match status" value="1"/>
</dbReference>
<dbReference type="PANTHER" id="PTHR43028">
    <property type="entry name" value="3'(2'),5'-BISPHOSPHATE NUCLEOTIDASE 1"/>
    <property type="match status" value="1"/>
</dbReference>
<dbReference type="PROSITE" id="PS00629">
    <property type="entry name" value="IMP_1"/>
    <property type="match status" value="1"/>
</dbReference>
<feature type="binding site" evidence="6">
    <location>
        <position position="82"/>
    </location>
    <ligand>
        <name>Mg(2+)</name>
        <dbReference type="ChEBI" id="CHEBI:18420"/>
        <label>1</label>
        <note>catalytic</note>
    </ligand>
</feature>
<reference evidence="7" key="1">
    <citation type="submission" date="2022-10" db="EMBL/GenBank/DDBJ databases">
        <title>WGS of marine actinomycetes from Thailand.</title>
        <authorList>
            <person name="Thawai C."/>
        </authorList>
    </citation>
    <scope>NUCLEOTIDE SEQUENCE</scope>
    <source>
        <strain evidence="7">SW21</strain>
    </source>
</reference>
<comment type="caution">
    <text evidence="7">The sequence shown here is derived from an EMBL/GenBank/DDBJ whole genome shotgun (WGS) entry which is preliminary data.</text>
</comment>
<keyword evidence="8" id="KW-1185">Reference proteome</keyword>
<evidence type="ECO:0000256" key="4">
    <source>
        <dbReference type="ARBA" id="ARBA00041694"/>
    </source>
</evidence>
<keyword evidence="2 6" id="KW-0479">Metal-binding</keyword>
<dbReference type="InterPro" id="IPR050725">
    <property type="entry name" value="CysQ/Inositol_MonoPase"/>
</dbReference>
<gene>
    <name evidence="7" type="ORF">OSB52_05015</name>
</gene>
<dbReference type="AlphaFoldDB" id="A0A9X3I405"/>
<feature type="binding site" evidence="6">
    <location>
        <position position="199"/>
    </location>
    <ligand>
        <name>Mg(2+)</name>
        <dbReference type="ChEBI" id="CHEBI:18420"/>
        <label>1</label>
        <note>catalytic</note>
    </ligand>
</feature>
<comment type="catalytic activity">
    <reaction evidence="1">
        <text>adenosine 3',5'-bisphosphate + H2O = AMP + phosphate</text>
        <dbReference type="Rhea" id="RHEA:10040"/>
        <dbReference type="ChEBI" id="CHEBI:15377"/>
        <dbReference type="ChEBI" id="CHEBI:43474"/>
        <dbReference type="ChEBI" id="CHEBI:58343"/>
        <dbReference type="ChEBI" id="CHEBI:456215"/>
        <dbReference type="EC" id="3.1.3.7"/>
    </reaction>
</comment>
<dbReference type="InterPro" id="IPR020583">
    <property type="entry name" value="Inositol_monoP_metal-BS"/>
</dbReference>
<accession>A0A9X3I405</accession>
<sequence length="252" mass="26417">MSEDRVLAGELATAAGQLLLQIRAESDLRGKELGAEGDRRSNDLLLERLAAARPDDKVLSEESADDKSRLHAERVWIVDPVDGTREYGTDGHTDWAVHVALWSAESGLIAGAVALPALDVTYVDSGEPVAATTGLASSALGERPRVVVSASRAPAFSRAVVEAIGGELLPMGSAGAKAMAVVRGEADAYVHAGGQYEWDSAAPVAVAQAKGLWCGRIDGSALVYNQDDTYLPDLVICRPELRDAILAVTASS</sequence>
<organism evidence="7 8">
    <name type="scientific">Gordonia aquimaris</name>
    <dbReference type="NCBI Taxonomy" id="2984863"/>
    <lineage>
        <taxon>Bacteria</taxon>
        <taxon>Bacillati</taxon>
        <taxon>Actinomycetota</taxon>
        <taxon>Actinomycetes</taxon>
        <taxon>Mycobacteriales</taxon>
        <taxon>Gordoniaceae</taxon>
        <taxon>Gordonia</taxon>
    </lineage>
</organism>
<evidence type="ECO:0000313" key="8">
    <source>
        <dbReference type="Proteomes" id="UP001143347"/>
    </source>
</evidence>
<comment type="cofactor">
    <cofactor evidence="6">
        <name>Mg(2+)</name>
        <dbReference type="ChEBI" id="CHEBI:18420"/>
    </cofactor>
</comment>
<dbReference type="Gene3D" id="3.30.540.10">
    <property type="entry name" value="Fructose-1,6-Bisphosphatase, subunit A, domain 1"/>
    <property type="match status" value="1"/>
</dbReference>
<dbReference type="Proteomes" id="UP001143347">
    <property type="component" value="Unassembled WGS sequence"/>
</dbReference>
<evidence type="ECO:0000256" key="5">
    <source>
        <dbReference type="ARBA" id="ARBA00042530"/>
    </source>
</evidence>
<dbReference type="InterPro" id="IPR000760">
    <property type="entry name" value="Inositol_monophosphatase-like"/>
</dbReference>
<evidence type="ECO:0000256" key="6">
    <source>
        <dbReference type="PIRSR" id="PIRSR600760-2"/>
    </source>
</evidence>